<proteinExistence type="predicted"/>
<dbReference type="HOGENOM" id="CLU_148301_0_0_1"/>
<sequence length="147" mass="16823">MAELQGQGYWSLTLAALHVARVEAWYHPDPTLYARIMSSSPVTEDGTAAAVDVLVEVFLEEKERGGGSVEGEEHVYKLTRLVRALVVKERARTWRVYEAAVSMGCCEVDEYMYRMMARGMKRLGFEAKVEADFWEWRPGSRRRPETC</sequence>
<protein>
    <submittedName>
        <fullName evidence="1">Uncharacterized protein</fullName>
    </submittedName>
</protein>
<dbReference type="Gene3D" id="1.25.40.10">
    <property type="entry name" value="Tetratricopeptide repeat domain"/>
    <property type="match status" value="1"/>
</dbReference>
<dbReference type="PANTHER" id="PTHR47594">
    <property type="entry name" value="PPR CONTAINING PLANT-LIKE PROTEIN"/>
    <property type="match status" value="1"/>
</dbReference>
<accession>A0A0E0MI93</accession>
<organism evidence="1">
    <name type="scientific">Oryza punctata</name>
    <name type="common">Red rice</name>
    <dbReference type="NCBI Taxonomy" id="4537"/>
    <lineage>
        <taxon>Eukaryota</taxon>
        <taxon>Viridiplantae</taxon>
        <taxon>Streptophyta</taxon>
        <taxon>Embryophyta</taxon>
        <taxon>Tracheophyta</taxon>
        <taxon>Spermatophyta</taxon>
        <taxon>Magnoliopsida</taxon>
        <taxon>Liliopsida</taxon>
        <taxon>Poales</taxon>
        <taxon>Poaceae</taxon>
        <taxon>BOP clade</taxon>
        <taxon>Oryzoideae</taxon>
        <taxon>Oryzeae</taxon>
        <taxon>Oryzinae</taxon>
        <taxon>Oryza</taxon>
    </lineage>
</organism>
<dbReference type="EnsemblPlants" id="OPUNC11G19520.1">
    <property type="protein sequence ID" value="OPUNC11G19520.1"/>
    <property type="gene ID" value="OPUNC11G19520"/>
</dbReference>
<dbReference type="InterPro" id="IPR011990">
    <property type="entry name" value="TPR-like_helical_dom_sf"/>
</dbReference>
<keyword evidence="2" id="KW-1185">Reference proteome</keyword>
<dbReference type="GO" id="GO:0003723">
    <property type="term" value="F:RNA binding"/>
    <property type="evidence" value="ECO:0007669"/>
    <property type="project" value="InterPro"/>
</dbReference>
<reference evidence="1" key="1">
    <citation type="submission" date="2015-04" db="UniProtKB">
        <authorList>
            <consortium name="EnsemblPlants"/>
        </authorList>
    </citation>
    <scope>IDENTIFICATION</scope>
</reference>
<dbReference type="GO" id="GO:0009658">
    <property type="term" value="P:chloroplast organization"/>
    <property type="evidence" value="ECO:0007669"/>
    <property type="project" value="InterPro"/>
</dbReference>
<name>A0A0E0MI93_ORYPU</name>
<dbReference type="eggNOG" id="ENOG502RXN7">
    <property type="taxonomic scope" value="Eukaryota"/>
</dbReference>
<evidence type="ECO:0000313" key="1">
    <source>
        <dbReference type="EnsemblPlants" id="OPUNC11G19520.1"/>
    </source>
</evidence>
<dbReference type="Proteomes" id="UP000026962">
    <property type="component" value="Chromosome 11"/>
</dbReference>
<dbReference type="OMA" id="RMGGCKV"/>
<dbReference type="GO" id="GO:0000373">
    <property type="term" value="P:Group II intron splicing"/>
    <property type="evidence" value="ECO:0007669"/>
    <property type="project" value="InterPro"/>
</dbReference>
<reference evidence="1" key="2">
    <citation type="submission" date="2018-05" db="EMBL/GenBank/DDBJ databases">
        <title>OpunRS2 (Oryza punctata Reference Sequence Version 2).</title>
        <authorList>
            <person name="Zhang J."/>
            <person name="Kudrna D."/>
            <person name="Lee S."/>
            <person name="Talag J."/>
            <person name="Welchert J."/>
            <person name="Wing R.A."/>
        </authorList>
    </citation>
    <scope>NUCLEOTIDE SEQUENCE [LARGE SCALE GENOMIC DNA]</scope>
</reference>
<dbReference type="InterPro" id="IPR044190">
    <property type="entry name" value="THA8-like"/>
</dbReference>
<dbReference type="PANTHER" id="PTHR47594:SF3">
    <property type="entry name" value="PROTEIN THYLAKOID ASSEMBLY 8, CHLOROPLASTIC"/>
    <property type="match status" value="1"/>
</dbReference>
<dbReference type="Gramene" id="OPUNC11G19520.1">
    <property type="protein sequence ID" value="OPUNC11G19520.1"/>
    <property type="gene ID" value="OPUNC11G19520"/>
</dbReference>
<evidence type="ECO:0000313" key="2">
    <source>
        <dbReference type="Proteomes" id="UP000026962"/>
    </source>
</evidence>
<dbReference type="AlphaFoldDB" id="A0A0E0MI93"/>